<proteinExistence type="predicted"/>
<protein>
    <submittedName>
        <fullName evidence="4">Brain expressed associated with NEDD4 1</fullName>
    </submittedName>
</protein>
<keyword evidence="2" id="KW-0472">Membrane</keyword>
<feature type="compositionally biased region" description="Basic residues" evidence="1">
    <location>
        <begin position="259"/>
        <end position="279"/>
    </location>
</feature>
<evidence type="ECO:0000313" key="4">
    <source>
        <dbReference type="Ensembl" id="ENSEASP00005061732.1"/>
    </source>
</evidence>
<reference evidence="4 5" key="1">
    <citation type="journal article" date="2020" name="Nat. Commun.">
        <title>Donkey genomes provide new insights into domestication and selection for coat color.</title>
        <authorList>
            <person name="Wang"/>
            <person name="C."/>
            <person name="Li"/>
            <person name="H."/>
            <person name="Guo"/>
            <person name="Y."/>
            <person name="Huang"/>
            <person name="J."/>
            <person name="Sun"/>
            <person name="Y."/>
            <person name="Min"/>
            <person name="J."/>
            <person name="Wang"/>
            <person name="J."/>
            <person name="Fang"/>
            <person name="X."/>
            <person name="Zhao"/>
            <person name="Z."/>
            <person name="Wang"/>
            <person name="S."/>
            <person name="Zhang"/>
            <person name="Y."/>
            <person name="Liu"/>
            <person name="Q."/>
            <person name="Jiang"/>
            <person name="Q."/>
            <person name="Wang"/>
            <person name="X."/>
            <person name="Guo"/>
            <person name="Y."/>
            <person name="Yang"/>
            <person name="C."/>
            <person name="Wang"/>
            <person name="Y."/>
            <person name="Tian"/>
            <person name="F."/>
            <person name="Zhuang"/>
            <person name="G."/>
            <person name="Fan"/>
            <person name="Y."/>
            <person name="Gao"/>
            <person name="Q."/>
            <person name="Li"/>
            <person name="Y."/>
            <person name="Ju"/>
            <person name="Z."/>
            <person name="Li"/>
            <person name="J."/>
            <person name="Li"/>
            <person name="R."/>
            <person name="Hou"/>
            <person name="M."/>
            <person name="Yang"/>
            <person name="G."/>
            <person name="Liu"/>
            <person name="G."/>
            <person name="Liu"/>
            <person name="W."/>
            <person name="Guo"/>
            <person name="J."/>
            <person name="Pan"/>
            <person name="S."/>
            <person name="Fan"/>
            <person name="G."/>
            <person name="Zhang"/>
            <person name="W."/>
            <person name="Zhang"/>
            <person name="R."/>
            <person name="Yu"/>
            <person name="J."/>
            <person name="Zhang"/>
            <person name="X."/>
            <person name="Yin"/>
            <person name="Q."/>
            <person name="Ji"/>
            <person name="C."/>
            <person name="Jin"/>
            <person name="Y."/>
            <person name="Yue"/>
            <person name="G."/>
            <person name="Liu"/>
            <person name="M."/>
            <person name="Xu"/>
            <person name="J."/>
            <person name="Liu"/>
            <person name="S."/>
            <person name="Jordana"/>
            <person name="J."/>
            <person name="Noce"/>
            <person name="A."/>
            <person name="Amills"/>
            <person name="M."/>
            <person name="Wu"/>
            <person name="D.D."/>
            <person name="Li"/>
            <person name="S."/>
            <person name="Zhou"/>
            <person name="X. and Zhong"/>
            <person name="J."/>
        </authorList>
    </citation>
    <scope>NUCLEOTIDE SEQUENCE [LARGE SCALE GENOMIC DNA]</scope>
</reference>
<dbReference type="InterPro" id="IPR039352">
    <property type="entry name" value="BEAN1"/>
</dbReference>
<gene>
    <name evidence="4" type="primary">BEAN1</name>
</gene>
<keyword evidence="3" id="KW-0732">Signal</keyword>
<keyword evidence="2" id="KW-1133">Transmembrane helix</keyword>
<feature type="region of interest" description="Disordered" evidence="1">
    <location>
        <begin position="52"/>
        <end position="183"/>
    </location>
</feature>
<dbReference type="Proteomes" id="UP000694387">
    <property type="component" value="Chromosome 28"/>
</dbReference>
<feature type="signal peptide" evidence="3">
    <location>
        <begin position="1"/>
        <end position="28"/>
    </location>
</feature>
<dbReference type="AlphaFoldDB" id="A0A9L0KGD8"/>
<reference evidence="4" key="2">
    <citation type="submission" date="2025-08" db="UniProtKB">
        <authorList>
            <consortium name="Ensembl"/>
        </authorList>
    </citation>
    <scope>IDENTIFICATION</scope>
</reference>
<organism evidence="4 5">
    <name type="scientific">Equus asinus</name>
    <name type="common">Donkey</name>
    <name type="synonym">Equus africanus asinus</name>
    <dbReference type="NCBI Taxonomy" id="9793"/>
    <lineage>
        <taxon>Eukaryota</taxon>
        <taxon>Metazoa</taxon>
        <taxon>Chordata</taxon>
        <taxon>Craniata</taxon>
        <taxon>Vertebrata</taxon>
        <taxon>Euteleostomi</taxon>
        <taxon>Mammalia</taxon>
        <taxon>Eutheria</taxon>
        <taxon>Laurasiatheria</taxon>
        <taxon>Perissodactyla</taxon>
        <taxon>Equidae</taxon>
        <taxon>Equus</taxon>
    </lineage>
</organism>
<name>A0A9L0KGD8_EQUAS</name>
<dbReference type="PANTHER" id="PTHR36464:SF1">
    <property type="entry name" value="PROTEIN BEAN1"/>
    <property type="match status" value="1"/>
</dbReference>
<feature type="compositionally biased region" description="Basic and acidic residues" evidence="1">
    <location>
        <begin position="161"/>
        <end position="183"/>
    </location>
</feature>
<feature type="compositionally biased region" description="Low complexity" evidence="1">
    <location>
        <begin position="115"/>
        <end position="127"/>
    </location>
</feature>
<feature type="compositionally biased region" description="Pro residues" evidence="1">
    <location>
        <begin position="128"/>
        <end position="137"/>
    </location>
</feature>
<keyword evidence="5" id="KW-1185">Reference proteome</keyword>
<feature type="transmembrane region" description="Helical" evidence="2">
    <location>
        <begin position="226"/>
        <end position="249"/>
    </location>
</feature>
<dbReference type="GeneTree" id="ENSGT00390000003283"/>
<reference evidence="4" key="3">
    <citation type="submission" date="2025-09" db="UniProtKB">
        <authorList>
            <consortium name="Ensembl"/>
        </authorList>
    </citation>
    <scope>IDENTIFICATION</scope>
</reference>
<feature type="compositionally biased region" description="Low complexity" evidence="1">
    <location>
        <begin position="147"/>
        <end position="160"/>
    </location>
</feature>
<evidence type="ECO:0000256" key="3">
    <source>
        <dbReference type="SAM" id="SignalP"/>
    </source>
</evidence>
<dbReference type="Ensembl" id="ENSEAST00005071066.1">
    <property type="protein sequence ID" value="ENSEASP00005061732.1"/>
    <property type="gene ID" value="ENSEASG00005029427.1"/>
</dbReference>
<evidence type="ECO:0000256" key="2">
    <source>
        <dbReference type="SAM" id="Phobius"/>
    </source>
</evidence>
<feature type="region of interest" description="Disordered" evidence="1">
    <location>
        <begin position="259"/>
        <end position="281"/>
    </location>
</feature>
<feature type="compositionally biased region" description="Polar residues" evidence="1">
    <location>
        <begin position="432"/>
        <end position="441"/>
    </location>
</feature>
<feature type="compositionally biased region" description="Low complexity" evidence="1">
    <location>
        <begin position="382"/>
        <end position="394"/>
    </location>
</feature>
<feature type="chain" id="PRO_5046411023" evidence="3">
    <location>
        <begin position="29"/>
        <end position="449"/>
    </location>
</feature>
<evidence type="ECO:0000256" key="1">
    <source>
        <dbReference type="SAM" id="MobiDB-lite"/>
    </source>
</evidence>
<sequence>MSSLLCTCLSVLLCSRLSVLTRPAGALASPHLPASSRACPACRRVGVGLAERRGARLGPPPARVPHLGKDPGGRPAPRRPGRCAAARGPGAGGSGVGGGAGPAGGRAAGRGCGRAGPARIAGSGSARPAPPRPPRPAPARRADRGGAARPPRRPSPSAAASEREPEREQEPEPERELELEPKLEPAVRRTEWSEAAKPIARYNRTSYFYPTFSESSEHSHLLVSPVLVASAVIGVVIILSCITIIVGSIRRDRQARLQRHHHRHHRRHHHHHRRRRHRHREYEHSYVSDGHIYSRSSRRMHYACSPAEDWPPPLDVSSDGDVDATVLRELYPDSPPGYEECVGPGATQLYIPTDSPPPYSLTDSCPALDSALDEGSGHSSGRHQQAQRARGQSGLRTISMDTLPPYEAVCGTSPPSGLLPLPGPEPGPRSPQGSLAPTRSLASGPERVM</sequence>
<feature type="region of interest" description="Disordered" evidence="1">
    <location>
        <begin position="333"/>
        <end position="449"/>
    </location>
</feature>
<evidence type="ECO:0000313" key="5">
    <source>
        <dbReference type="Proteomes" id="UP000694387"/>
    </source>
</evidence>
<accession>A0A9L0KGD8</accession>
<keyword evidence="2" id="KW-0812">Transmembrane</keyword>
<feature type="compositionally biased region" description="Gly residues" evidence="1">
    <location>
        <begin position="89"/>
        <end position="114"/>
    </location>
</feature>
<dbReference type="PANTHER" id="PTHR36464">
    <property type="entry name" value="PROTEIN BEAN1"/>
    <property type="match status" value="1"/>
</dbReference>